<name>A0A1C4CLK7_9BACI</name>
<keyword evidence="1" id="KW-0472">Membrane</keyword>
<keyword evidence="1" id="KW-1133">Transmembrane helix</keyword>
<dbReference type="EMBL" id="FMAU01000003">
    <property type="protein sequence ID" value="SCC19980.1"/>
    <property type="molecule type" value="Genomic_DNA"/>
</dbReference>
<organism evidence="2 3">
    <name type="scientific">[Bacillus] enclensis</name>
    <dbReference type="NCBI Taxonomy" id="1402860"/>
    <lineage>
        <taxon>Bacteria</taxon>
        <taxon>Bacillati</taxon>
        <taxon>Bacillota</taxon>
        <taxon>Bacilli</taxon>
        <taxon>Bacillales</taxon>
        <taxon>Bacillaceae</taxon>
        <taxon>Rossellomorea</taxon>
    </lineage>
</organism>
<keyword evidence="3" id="KW-1185">Reference proteome</keyword>
<protein>
    <submittedName>
        <fullName evidence="2">Uncharacterized protein</fullName>
    </submittedName>
</protein>
<reference evidence="3" key="1">
    <citation type="submission" date="2016-08" db="EMBL/GenBank/DDBJ databases">
        <authorList>
            <person name="Varghese N."/>
            <person name="Submissions Spin"/>
        </authorList>
    </citation>
    <scope>NUCLEOTIDE SEQUENCE [LARGE SCALE GENOMIC DNA]</scope>
    <source>
        <strain evidence="3">SGD-1123</strain>
    </source>
</reference>
<gene>
    <name evidence="2" type="ORF">GA0061094_3100</name>
</gene>
<keyword evidence="1" id="KW-0812">Transmembrane</keyword>
<feature type="transmembrane region" description="Helical" evidence="1">
    <location>
        <begin position="52"/>
        <end position="75"/>
    </location>
</feature>
<sequence>MNIYESEEGLGALKMLELMLLVLSIAVVIVLYRKSDEEEPYLLAKLIGYTILGTAMFNLNGFPIPVGFIIFILFFRNIRANVWSKNRAAYTGFTVFLLSVILSFAVQEWYEWPRKVTLQETNFYEGSLLEEWTNIKKELDVENDYGVKLTRFSVVIDKEGEYESLDISIVDEDHPETVFYRIRLSEDGDSVNVKRTKSDAGGWGPTPYTEADFVFSQLDLITKPMLNDESMNYYELNSDGQRMGYAVKGVENYRIDTAGKKELKDSELPVDGIAVDVCSTEGGIDEHGRIFECGKVEHYLFDVLKNKPELNTGSVLETAENISPQIAGWLTEHLGDNIGSERDGEFILKTDGKEKRVTEQEYMKALKETPFVEVIEEGQDKWKVKVENPYGNAPHTMKFELTREGPEVLDLHFK</sequence>
<evidence type="ECO:0000313" key="2">
    <source>
        <dbReference type="EMBL" id="SCC19980.1"/>
    </source>
</evidence>
<evidence type="ECO:0000313" key="3">
    <source>
        <dbReference type="Proteomes" id="UP000181997"/>
    </source>
</evidence>
<accession>A0A1C4CLK7</accession>
<evidence type="ECO:0000256" key="1">
    <source>
        <dbReference type="SAM" id="Phobius"/>
    </source>
</evidence>
<dbReference type="OrthoDB" id="1747727at2"/>
<proteinExistence type="predicted"/>
<dbReference type="Proteomes" id="UP000181997">
    <property type="component" value="Unassembled WGS sequence"/>
</dbReference>
<dbReference type="RefSeq" id="WP_141687728.1">
    <property type="nucleotide sequence ID" value="NZ_FMAU01000003.1"/>
</dbReference>
<feature type="transmembrane region" description="Helical" evidence="1">
    <location>
        <begin position="12"/>
        <end position="32"/>
    </location>
</feature>
<feature type="transmembrane region" description="Helical" evidence="1">
    <location>
        <begin position="87"/>
        <end position="106"/>
    </location>
</feature>
<dbReference type="AlphaFoldDB" id="A0A1C4CLK7"/>